<reference evidence="2 3" key="1">
    <citation type="journal article" date="2013" name="Genome Announc.">
        <title>Draft Genome Sequence of Cesiribacter andamanensis Strain AMV16T, Isolated from a Soil Sample from a Mud Volcano in the Andaman Islands, India.</title>
        <authorList>
            <person name="Shivaji S."/>
            <person name="Ara S."/>
            <person name="Begum Z."/>
            <person name="Srinivas T.N."/>
            <person name="Singh A."/>
            <person name="Kumar Pinnaka A."/>
        </authorList>
    </citation>
    <scope>NUCLEOTIDE SEQUENCE [LARGE SCALE GENOMIC DNA]</scope>
    <source>
        <strain evidence="2 3">AMV16</strain>
    </source>
</reference>
<feature type="region of interest" description="Disordered" evidence="1">
    <location>
        <begin position="49"/>
        <end position="72"/>
    </location>
</feature>
<evidence type="ECO:0000313" key="3">
    <source>
        <dbReference type="Proteomes" id="UP000011910"/>
    </source>
</evidence>
<protein>
    <submittedName>
        <fullName evidence="2">Uncharacterized protein</fullName>
    </submittedName>
</protein>
<dbReference type="EMBL" id="AODQ01000090">
    <property type="protein sequence ID" value="EMR01793.1"/>
    <property type="molecule type" value="Genomic_DNA"/>
</dbReference>
<feature type="compositionally biased region" description="Low complexity" evidence="1">
    <location>
        <begin position="56"/>
        <end position="68"/>
    </location>
</feature>
<evidence type="ECO:0000256" key="1">
    <source>
        <dbReference type="SAM" id="MobiDB-lite"/>
    </source>
</evidence>
<dbReference type="eggNOG" id="ENOG502ZPFQ">
    <property type="taxonomic scope" value="Bacteria"/>
</dbReference>
<proteinExistence type="predicted"/>
<keyword evidence="3" id="KW-1185">Reference proteome</keyword>
<name>M7MZF1_9BACT</name>
<dbReference type="Proteomes" id="UP000011910">
    <property type="component" value="Unassembled WGS sequence"/>
</dbReference>
<evidence type="ECO:0000313" key="2">
    <source>
        <dbReference type="EMBL" id="EMR01793.1"/>
    </source>
</evidence>
<organism evidence="2 3">
    <name type="scientific">Cesiribacter andamanensis AMV16</name>
    <dbReference type="NCBI Taxonomy" id="1279009"/>
    <lineage>
        <taxon>Bacteria</taxon>
        <taxon>Pseudomonadati</taxon>
        <taxon>Bacteroidota</taxon>
        <taxon>Cytophagia</taxon>
        <taxon>Cytophagales</taxon>
        <taxon>Cesiribacteraceae</taxon>
        <taxon>Cesiribacter</taxon>
    </lineage>
</organism>
<comment type="caution">
    <text evidence="2">The sequence shown here is derived from an EMBL/GenBank/DDBJ whole genome shotgun (WGS) entry which is preliminary data.</text>
</comment>
<gene>
    <name evidence="2" type="ORF">ADICEAN_03084</name>
</gene>
<dbReference type="AlphaFoldDB" id="M7MZF1"/>
<sequence>MDNVLKFLYLIGAINHSLTFLFNAMKNQLLPIFGLALCLAACGSDSGSEQATGESPAAAPVQANAPAAGGETSNQLRATIRLVLEGGEMAGTYEARCMDAGCSHGLAGENQFGLQYSEEGKGANELSSVQMIVPNVQGDTKAKEFMVTMSFGELFKGKSYTINTMSAGRGEKGSGTVEVTFQGKKATVKITGQTQQGEKVDLTVECMRIITPENMAQELGL</sequence>
<accession>M7MZF1</accession>